<dbReference type="Gene3D" id="3.40.50.150">
    <property type="entry name" value="Vaccinia Virus protein VP39"/>
    <property type="match status" value="1"/>
</dbReference>
<evidence type="ECO:0000313" key="1">
    <source>
        <dbReference type="EMBL" id="BAM32057.1"/>
    </source>
</evidence>
<evidence type="ECO:0000313" key="2">
    <source>
        <dbReference type="Proteomes" id="UP000006036"/>
    </source>
</evidence>
<dbReference type="PANTHER" id="PTHR40036">
    <property type="entry name" value="MACROCIN O-METHYLTRANSFERASE"/>
    <property type="match status" value="1"/>
</dbReference>
<reference evidence="1 2" key="1">
    <citation type="journal article" date="2012" name="J. Bacteriol.">
        <title>Complete Genome Sequence of Helicobacter cinaedi Type Strain ATCC BAA-847.</title>
        <authorList>
            <person name="Miyoshi-Akiyama T."/>
            <person name="Takeshita N."/>
            <person name="Ohmagari N."/>
            <person name="Kirikae T."/>
        </authorList>
    </citation>
    <scope>NUCLEOTIDE SEQUENCE [LARGE SCALE GENOMIC DNA]</scope>
    <source>
        <strain evidence="1 2">ATCC BAA-847</strain>
    </source>
</reference>
<sequence length="284" mass="31817">MQKAIIYGAGTRGKQVALHILLDYEILAFIDTDSTKQGSTLHIEGKTYSVLAPQALQNLEFDTLFIGTYAISSVKEILASLKIPESKINTQLTDTYIHARIAFINNLAQLFNARNIQGACAELGVHRGDTARHINRVFPSKKLYLLDTFEGFDERDCAFESQHNFSTATKGEFGDTSLELVKSKMPHLEQVSFIKGYFPSTKEQIPENEKFCFVNIDVDLYQPILAGCEFFYPRLTGGGILLIDDYFNPTYEGTKKAVDEFAKAHHLTPLPIGDSLSVCFIKKE</sequence>
<dbReference type="Pfam" id="PF05711">
    <property type="entry name" value="TylF"/>
    <property type="match status" value="1"/>
</dbReference>
<dbReference type="SUPFAM" id="SSF53335">
    <property type="entry name" value="S-adenosyl-L-methionine-dependent methyltransferases"/>
    <property type="match status" value="1"/>
</dbReference>
<accession>A0AAI8MID9</accession>
<dbReference type="PANTHER" id="PTHR40036:SF1">
    <property type="entry name" value="MACROCIN O-METHYLTRANSFERASE"/>
    <property type="match status" value="1"/>
</dbReference>
<protein>
    <recommendedName>
        <fullName evidence="3">Methyltransferase</fullName>
    </recommendedName>
</protein>
<dbReference type="EMBL" id="AP012492">
    <property type="protein sequence ID" value="BAM32057.1"/>
    <property type="molecule type" value="Genomic_DNA"/>
</dbReference>
<gene>
    <name evidence="1" type="ORF">HCBAA847_0819</name>
</gene>
<dbReference type="InterPro" id="IPR008884">
    <property type="entry name" value="TylF_MeTrfase"/>
</dbReference>
<proteinExistence type="predicted"/>
<dbReference type="AlphaFoldDB" id="A0AAI8MID9"/>
<evidence type="ECO:0008006" key="3">
    <source>
        <dbReference type="Google" id="ProtNLM"/>
    </source>
</evidence>
<dbReference type="Proteomes" id="UP000006036">
    <property type="component" value="Chromosome 1"/>
</dbReference>
<name>A0AAI8MID9_9HELI</name>
<dbReference type="KEGG" id="hcb:HCBAA847_0819"/>
<organism evidence="1 2">
    <name type="scientific">Helicobacter cinaedi CCUG 18818 = ATCC BAA-847</name>
    <dbReference type="NCBI Taxonomy" id="537971"/>
    <lineage>
        <taxon>Bacteria</taxon>
        <taxon>Pseudomonadati</taxon>
        <taxon>Campylobacterota</taxon>
        <taxon>Epsilonproteobacteria</taxon>
        <taxon>Campylobacterales</taxon>
        <taxon>Helicobacteraceae</taxon>
        <taxon>Helicobacter</taxon>
    </lineage>
</organism>
<dbReference type="InterPro" id="IPR029063">
    <property type="entry name" value="SAM-dependent_MTases_sf"/>
</dbReference>
<dbReference type="RefSeq" id="WP_015453398.1">
    <property type="nucleotide sequence ID" value="NC_020555.1"/>
</dbReference>